<comment type="caution">
    <text evidence="7">Lacks conserved residue(s) required for the propagation of feature annotation.</text>
</comment>
<dbReference type="GO" id="GO:0022857">
    <property type="term" value="F:transmembrane transporter activity"/>
    <property type="evidence" value="ECO:0007669"/>
    <property type="project" value="UniProtKB-UniRule"/>
</dbReference>
<feature type="transmembrane region" description="Helical" evidence="7">
    <location>
        <begin position="355"/>
        <end position="383"/>
    </location>
</feature>
<feature type="transmembrane region" description="Helical" evidence="7">
    <location>
        <begin position="262"/>
        <end position="281"/>
    </location>
</feature>
<evidence type="ECO:0000256" key="3">
    <source>
        <dbReference type="ARBA" id="ARBA00022519"/>
    </source>
</evidence>
<feature type="transmembrane region" description="Helical" evidence="7">
    <location>
        <begin position="395"/>
        <end position="423"/>
    </location>
</feature>
<keyword evidence="6 7" id="KW-0472">Membrane</keyword>
<keyword evidence="3 7" id="KW-0997">Cell inner membrane</keyword>
<reference evidence="9 10" key="1">
    <citation type="submission" date="2019-06" db="EMBL/GenBank/DDBJ databases">
        <title>Paenimaribius caenipelagi gen. nov., sp. nov., isolated from a tidal flat.</title>
        <authorList>
            <person name="Yoon J.-H."/>
        </authorList>
    </citation>
    <scope>NUCLEOTIDE SEQUENCE [LARGE SCALE GENOMIC DNA]</scope>
    <source>
        <strain evidence="9 10">JBTF-M29</strain>
    </source>
</reference>
<dbReference type="PANTHER" id="PTHR33362">
    <property type="entry name" value="SIALIC ACID TRAP TRANSPORTER PERMEASE PROTEIN SIAT-RELATED"/>
    <property type="match status" value="1"/>
</dbReference>
<feature type="domain" description="TRAP C4-dicarboxylate transport system permease DctM subunit" evidence="8">
    <location>
        <begin position="6"/>
        <end position="414"/>
    </location>
</feature>
<dbReference type="RefSeq" id="WP_142833996.1">
    <property type="nucleotide sequence ID" value="NZ_VFSV01000008.1"/>
</dbReference>
<evidence type="ECO:0000256" key="6">
    <source>
        <dbReference type="ARBA" id="ARBA00023136"/>
    </source>
</evidence>
<feature type="transmembrane region" description="Helical" evidence="7">
    <location>
        <begin position="164"/>
        <end position="191"/>
    </location>
</feature>
<proteinExistence type="inferred from homology"/>
<dbReference type="InterPro" id="IPR010656">
    <property type="entry name" value="DctM"/>
</dbReference>
<evidence type="ECO:0000256" key="5">
    <source>
        <dbReference type="ARBA" id="ARBA00022989"/>
    </source>
</evidence>
<evidence type="ECO:0000256" key="4">
    <source>
        <dbReference type="ARBA" id="ARBA00022692"/>
    </source>
</evidence>
<evidence type="ECO:0000259" key="8">
    <source>
        <dbReference type="Pfam" id="PF06808"/>
    </source>
</evidence>
<feature type="transmembrane region" description="Helical" evidence="7">
    <location>
        <begin position="46"/>
        <end position="65"/>
    </location>
</feature>
<dbReference type="OrthoDB" id="9790209at2"/>
<evidence type="ECO:0000313" key="10">
    <source>
        <dbReference type="Proteomes" id="UP000318590"/>
    </source>
</evidence>
<gene>
    <name evidence="9" type="ORF">FEV53_06435</name>
</gene>
<dbReference type="PANTHER" id="PTHR33362:SF2">
    <property type="entry name" value="TRAP TRANSPORTER LARGE PERMEASE PROTEIN"/>
    <property type="match status" value="1"/>
</dbReference>
<feature type="transmembrane region" description="Helical" evidence="7">
    <location>
        <begin position="314"/>
        <end position="343"/>
    </location>
</feature>
<organism evidence="9 10">
    <name type="scientific">Palleronia caenipelagi</name>
    <dbReference type="NCBI Taxonomy" id="2489174"/>
    <lineage>
        <taxon>Bacteria</taxon>
        <taxon>Pseudomonadati</taxon>
        <taxon>Pseudomonadota</taxon>
        <taxon>Alphaproteobacteria</taxon>
        <taxon>Rhodobacterales</taxon>
        <taxon>Roseobacteraceae</taxon>
        <taxon>Palleronia</taxon>
    </lineage>
</organism>
<dbReference type="AlphaFoldDB" id="A0A547Q6J7"/>
<sequence>MLTILFLTFFVLLLINMPIAFALGIATAVTLLTDPVLPINSIVTRAFVGVDSFTLLAIPFFIIAGELMNACGITERIVAFARSLVGFIRGGLAHVSIVSSMFFAGISGSATADASALGSMIIPAMKKNGFDADYAVAVNASSSAIGPIIPPSIMMVIYGSIANVSIASLFLAGFVPGIAMGLGLMGVAYYIAKKRNYPAPPRSELPPILGSLKEAALALLMPIIILGGIFSGVFTATEAGVVAVAYAAIIGTFVYKTLSFKLVGTLLIDAAVTTAAAMFLIAMATSFAWLLAWAGFGAAVLGVLGGISSNPTVALMLIVLFILILGLFIEGIPILIIFTPVLLPVIQGLGIDPVFFGVIMVLSVVIGSVTPPVGILTYISCAIGGITISQAMRGLVPFCAVLVFVLFLCVLFPPLVMTVPAIFGN</sequence>
<dbReference type="Pfam" id="PF06808">
    <property type="entry name" value="DctM"/>
    <property type="match status" value="1"/>
</dbReference>
<keyword evidence="5 7" id="KW-1133">Transmembrane helix</keyword>
<comment type="caution">
    <text evidence="9">The sequence shown here is derived from an EMBL/GenBank/DDBJ whole genome shotgun (WGS) entry which is preliminary data.</text>
</comment>
<evidence type="ECO:0000256" key="2">
    <source>
        <dbReference type="ARBA" id="ARBA00022475"/>
    </source>
</evidence>
<evidence type="ECO:0000256" key="1">
    <source>
        <dbReference type="ARBA" id="ARBA00004429"/>
    </source>
</evidence>
<keyword evidence="4 7" id="KW-0812">Transmembrane</keyword>
<name>A0A547Q6J7_9RHOB</name>
<feature type="transmembrane region" description="Helical" evidence="7">
    <location>
        <begin position="239"/>
        <end position="255"/>
    </location>
</feature>
<accession>A0A547Q6J7</accession>
<dbReference type="Proteomes" id="UP000318590">
    <property type="component" value="Unassembled WGS sequence"/>
</dbReference>
<evidence type="ECO:0000256" key="7">
    <source>
        <dbReference type="RuleBase" id="RU369079"/>
    </source>
</evidence>
<dbReference type="GO" id="GO:0005886">
    <property type="term" value="C:plasma membrane"/>
    <property type="evidence" value="ECO:0007669"/>
    <property type="project" value="UniProtKB-SubCell"/>
</dbReference>
<feature type="transmembrane region" description="Helical" evidence="7">
    <location>
        <begin position="287"/>
        <end position="307"/>
    </location>
</feature>
<comment type="subcellular location">
    <subcellularLocation>
        <location evidence="1 7">Cell inner membrane</location>
        <topology evidence="1 7">Multi-pass membrane protein</topology>
    </subcellularLocation>
</comment>
<dbReference type="NCBIfam" id="TIGR00786">
    <property type="entry name" value="dctM"/>
    <property type="match status" value="1"/>
</dbReference>
<dbReference type="InterPro" id="IPR004681">
    <property type="entry name" value="TRAP_DctM"/>
</dbReference>
<evidence type="ECO:0000313" key="9">
    <source>
        <dbReference type="EMBL" id="TRD22008.1"/>
    </source>
</evidence>
<comment type="subunit">
    <text evidence="7">The complex comprises the extracytoplasmic solute receptor protein and the two transmembrane proteins.</text>
</comment>
<feature type="transmembrane region" description="Helical" evidence="7">
    <location>
        <begin position="134"/>
        <end position="158"/>
    </location>
</feature>
<keyword evidence="10" id="KW-1185">Reference proteome</keyword>
<dbReference type="EMBL" id="VFSV01000008">
    <property type="protein sequence ID" value="TRD22008.1"/>
    <property type="molecule type" value="Genomic_DNA"/>
</dbReference>
<comment type="similarity">
    <text evidence="7">Belongs to the TRAP transporter large permease family.</text>
</comment>
<dbReference type="PIRSF" id="PIRSF006066">
    <property type="entry name" value="HI0050"/>
    <property type="match status" value="1"/>
</dbReference>
<keyword evidence="7" id="KW-0813">Transport</keyword>
<keyword evidence="2" id="KW-1003">Cell membrane</keyword>
<protein>
    <recommendedName>
        <fullName evidence="7">TRAP transporter large permease protein</fullName>
    </recommendedName>
</protein>
<comment type="function">
    <text evidence="7">Part of the tripartite ATP-independent periplasmic (TRAP) transport system.</text>
</comment>